<feature type="compositionally biased region" description="Acidic residues" evidence="1">
    <location>
        <begin position="275"/>
        <end position="288"/>
    </location>
</feature>
<evidence type="ECO:0000313" key="3">
    <source>
        <dbReference type="Proteomes" id="UP000277498"/>
    </source>
</evidence>
<organism evidence="2 3">
    <name type="scientific">Pseudogemmobacter humi</name>
    <dbReference type="NCBI Taxonomy" id="2483812"/>
    <lineage>
        <taxon>Bacteria</taxon>
        <taxon>Pseudomonadati</taxon>
        <taxon>Pseudomonadota</taxon>
        <taxon>Alphaproteobacteria</taxon>
        <taxon>Rhodobacterales</taxon>
        <taxon>Paracoccaceae</taxon>
        <taxon>Pseudogemmobacter</taxon>
    </lineage>
</organism>
<accession>A0A3P5XKD2</accession>
<evidence type="ECO:0000313" key="2">
    <source>
        <dbReference type="EMBL" id="VDC31251.1"/>
    </source>
</evidence>
<dbReference type="Pfam" id="PF21973">
    <property type="entry name" value="DUF6925"/>
    <property type="match status" value="1"/>
</dbReference>
<dbReference type="Proteomes" id="UP000277498">
    <property type="component" value="Unassembled WGS sequence"/>
</dbReference>
<name>A0A3P5XKD2_9RHOB</name>
<dbReference type="AlphaFoldDB" id="A0A3P5XKD2"/>
<sequence length="316" mass="35331">MREVLQRWLGDEITGWSMGSFGAICEFTRLDGDPPAEWADRGTGVFTARGGIRFDRTEGVRALAWEMPSTKSERWFRHVEFLLPEAEARRPSRTGFHEIGVDHEAIRPEDRDMVLFDCGLAQANVEFCIRTRDAELIAALRENEGKLAGAPDNTAWPLMMARHPHRVALTAAGRCEVYQKIGGPDTDWKSPPGPHTHLLPKLLAAGRTHSANTPIPDGWLPVASLHPASPFALPDGTPRESFSREVWAHYTDLMEAHRAPEVKALREALARGQTGEDDAPVVDADEWPEDRPLPAGRHLRHAQRVWELERRFTGAA</sequence>
<dbReference type="OrthoDB" id="3569535at2"/>
<evidence type="ECO:0000256" key="1">
    <source>
        <dbReference type="SAM" id="MobiDB-lite"/>
    </source>
</evidence>
<proteinExistence type="predicted"/>
<dbReference type="EMBL" id="UXAW01000082">
    <property type="protein sequence ID" value="VDC31251.1"/>
    <property type="molecule type" value="Genomic_DNA"/>
</dbReference>
<dbReference type="RefSeq" id="WP_124087535.1">
    <property type="nucleotide sequence ID" value="NZ_UXAW01000082.1"/>
</dbReference>
<gene>
    <name evidence="2" type="ORF">XINFAN_02807</name>
</gene>
<reference evidence="2 3" key="1">
    <citation type="submission" date="2018-11" db="EMBL/GenBank/DDBJ databases">
        <authorList>
            <person name="Criscuolo A."/>
        </authorList>
    </citation>
    <scope>NUCLEOTIDE SEQUENCE [LARGE SCALE GENOMIC DNA]</scope>
    <source>
        <strain evidence="2">ACIP111625</strain>
    </source>
</reference>
<dbReference type="InterPro" id="IPR053838">
    <property type="entry name" value="DUF6925"/>
</dbReference>
<feature type="region of interest" description="Disordered" evidence="1">
    <location>
        <begin position="271"/>
        <end position="295"/>
    </location>
</feature>
<protein>
    <submittedName>
        <fullName evidence="2">Uncharacterized protein</fullName>
    </submittedName>
</protein>
<keyword evidence="3" id="KW-1185">Reference proteome</keyword>